<evidence type="ECO:0008006" key="3">
    <source>
        <dbReference type="Google" id="ProtNLM"/>
    </source>
</evidence>
<comment type="caution">
    <text evidence="1">The sequence shown here is derived from an EMBL/GenBank/DDBJ whole genome shotgun (WGS) entry which is preliminary data.</text>
</comment>
<organism evidence="1 2">
    <name type="scientific">Dunaliella salina</name>
    <name type="common">Green alga</name>
    <name type="synonym">Protococcus salinus</name>
    <dbReference type="NCBI Taxonomy" id="3046"/>
    <lineage>
        <taxon>Eukaryota</taxon>
        <taxon>Viridiplantae</taxon>
        <taxon>Chlorophyta</taxon>
        <taxon>core chlorophytes</taxon>
        <taxon>Chlorophyceae</taxon>
        <taxon>CS clade</taxon>
        <taxon>Chlamydomonadales</taxon>
        <taxon>Dunaliellaceae</taxon>
        <taxon>Dunaliella</taxon>
    </lineage>
</organism>
<reference evidence="1" key="1">
    <citation type="submission" date="2017-08" db="EMBL/GenBank/DDBJ databases">
        <authorList>
            <person name="Polle J.E."/>
            <person name="Barry K."/>
            <person name="Cushman J."/>
            <person name="Schmutz J."/>
            <person name="Tran D."/>
            <person name="Hathwaick L.T."/>
            <person name="Yim W.C."/>
            <person name="Jenkins J."/>
            <person name="Mckie-Krisberg Z.M."/>
            <person name="Prochnik S."/>
            <person name="Lindquist E."/>
            <person name="Dockter R.B."/>
            <person name="Adam C."/>
            <person name="Molina H."/>
            <person name="Bunkerborg J."/>
            <person name="Jin E."/>
            <person name="Buchheim M."/>
            <person name="Magnuson J."/>
        </authorList>
    </citation>
    <scope>NUCLEOTIDE SEQUENCE</scope>
    <source>
        <strain evidence="1">CCAP 19/18</strain>
    </source>
</reference>
<protein>
    <recommendedName>
        <fullName evidence="3">Encoded protein</fullName>
    </recommendedName>
</protein>
<dbReference type="Proteomes" id="UP000815325">
    <property type="component" value="Unassembled WGS sequence"/>
</dbReference>
<sequence length="165" mass="18748">MLQGGDGECTVFRMFMNNHFHYVIFSRIQGGHRTRSLDAWILVLVPRKPRGWLSEASRLLWGMKNKARVGCWLLYEVTPISKVLWCVYKEWVRGASMCKHVHECACTCAMLAVGGTSQRMFTIVAGWRRNTLADRRWCALLKQEFQKASHCSAGCLAGVSADPTH</sequence>
<name>A0ABQ7FX78_DUNSA</name>
<evidence type="ECO:0000313" key="1">
    <source>
        <dbReference type="EMBL" id="KAF5826943.1"/>
    </source>
</evidence>
<proteinExistence type="predicted"/>
<dbReference type="EMBL" id="MU070648">
    <property type="protein sequence ID" value="KAF5826943.1"/>
    <property type="molecule type" value="Genomic_DNA"/>
</dbReference>
<evidence type="ECO:0000313" key="2">
    <source>
        <dbReference type="Proteomes" id="UP000815325"/>
    </source>
</evidence>
<keyword evidence="2" id="KW-1185">Reference proteome</keyword>
<gene>
    <name evidence="1" type="ORF">DUNSADRAFT_1709</name>
</gene>
<accession>A0ABQ7FX78</accession>